<evidence type="ECO:0000313" key="2">
    <source>
        <dbReference type="EMBL" id="CEK47413.1"/>
    </source>
</evidence>
<feature type="non-terminal residue" evidence="2">
    <location>
        <position position="80"/>
    </location>
</feature>
<organism evidence="2">
    <name type="scientific">Arion vulgaris</name>
    <dbReference type="NCBI Taxonomy" id="1028688"/>
    <lineage>
        <taxon>Eukaryota</taxon>
        <taxon>Metazoa</taxon>
        <taxon>Spiralia</taxon>
        <taxon>Lophotrochozoa</taxon>
        <taxon>Mollusca</taxon>
        <taxon>Gastropoda</taxon>
        <taxon>Heterobranchia</taxon>
        <taxon>Euthyneura</taxon>
        <taxon>Panpulmonata</taxon>
        <taxon>Eupulmonata</taxon>
        <taxon>Stylommatophora</taxon>
        <taxon>Helicina</taxon>
        <taxon>Arionoidea</taxon>
        <taxon>Arionidae</taxon>
        <taxon>Arion</taxon>
    </lineage>
</organism>
<evidence type="ECO:0000256" key="1">
    <source>
        <dbReference type="SAM" id="MobiDB-lite"/>
    </source>
</evidence>
<reference evidence="2" key="1">
    <citation type="submission" date="2014-12" db="EMBL/GenBank/DDBJ databases">
        <title>Insight into the proteome of Arion vulgaris.</title>
        <authorList>
            <person name="Aradska J."/>
            <person name="Bulat T."/>
            <person name="Smidak R."/>
            <person name="Sarate P."/>
            <person name="Gangsoo J."/>
            <person name="Sialana F."/>
            <person name="Bilban M."/>
            <person name="Lubec G."/>
        </authorList>
    </citation>
    <scope>NUCLEOTIDE SEQUENCE</scope>
    <source>
        <tissue evidence="2">Skin</tissue>
    </source>
</reference>
<sequence>FHNTKKIAKLRTAVPDQDHGRQGNTYKLRPEYEPLLSRQLSTSPDEIPRYNSSVQRITTQNNFTYGHFAQLDFRQDSPRG</sequence>
<dbReference type="AlphaFoldDB" id="A0A0B6XU49"/>
<gene>
    <name evidence="2" type="primary">ORF1312</name>
</gene>
<feature type="region of interest" description="Disordered" evidence="1">
    <location>
        <begin position="1"/>
        <end position="25"/>
    </location>
</feature>
<protein>
    <submittedName>
        <fullName evidence="2">Uncharacterized protein</fullName>
    </submittedName>
</protein>
<proteinExistence type="predicted"/>
<dbReference type="EMBL" id="HACG01000548">
    <property type="protein sequence ID" value="CEK47413.1"/>
    <property type="molecule type" value="Transcribed_RNA"/>
</dbReference>
<name>A0A0B6XU49_9EUPU</name>
<accession>A0A0B6XU49</accession>
<feature type="non-terminal residue" evidence="2">
    <location>
        <position position="1"/>
    </location>
</feature>